<dbReference type="Pfam" id="PF10650">
    <property type="entry name" value="zf-C3H1"/>
    <property type="match status" value="1"/>
</dbReference>
<dbReference type="Pfam" id="PF01494">
    <property type="entry name" value="FAD_binding_3"/>
    <property type="match status" value="1"/>
</dbReference>
<feature type="compositionally biased region" description="Polar residues" evidence="4">
    <location>
        <begin position="642"/>
        <end position="655"/>
    </location>
</feature>
<keyword evidence="8" id="KW-1185">Reference proteome</keyword>
<feature type="compositionally biased region" description="Basic and acidic residues" evidence="4">
    <location>
        <begin position="598"/>
        <end position="607"/>
    </location>
</feature>
<dbReference type="GO" id="GO:0005739">
    <property type="term" value="C:mitochondrion"/>
    <property type="evidence" value="ECO:0007669"/>
    <property type="project" value="TreeGrafter"/>
</dbReference>
<dbReference type="InterPro" id="IPR050641">
    <property type="entry name" value="RIFMO-like"/>
</dbReference>
<dbReference type="InterPro" id="IPR032675">
    <property type="entry name" value="LRR_dom_sf"/>
</dbReference>
<feature type="compositionally biased region" description="Polar residues" evidence="4">
    <location>
        <begin position="667"/>
        <end position="679"/>
    </location>
</feature>
<dbReference type="Proteomes" id="UP000198406">
    <property type="component" value="Unassembled WGS sequence"/>
</dbReference>
<dbReference type="GO" id="GO:0071949">
    <property type="term" value="F:FAD binding"/>
    <property type="evidence" value="ECO:0007669"/>
    <property type="project" value="InterPro"/>
</dbReference>
<keyword evidence="7" id="KW-0560">Oxidoreductase</keyword>
<feature type="domain" description="FAD-binding" evidence="5">
    <location>
        <begin position="66"/>
        <end position="333"/>
    </location>
</feature>
<dbReference type="EC" id="1.14.13.127" evidence="7"/>
<dbReference type="PRINTS" id="PR00420">
    <property type="entry name" value="RNGMNOXGNASE"/>
</dbReference>
<dbReference type="GO" id="GO:0008688">
    <property type="term" value="F:3-(3-hydroxyphenyl)propionate hydroxylase activity"/>
    <property type="evidence" value="ECO:0007669"/>
    <property type="project" value="UniProtKB-EC"/>
</dbReference>
<dbReference type="PROSITE" id="PS51450">
    <property type="entry name" value="LRR"/>
    <property type="match status" value="1"/>
</dbReference>
<reference evidence="7 8" key="1">
    <citation type="journal article" date="2015" name="Plant Cell">
        <title>Oil accumulation by the oleaginous diatom Fistulifera solaris as revealed by the genome and transcriptome.</title>
        <authorList>
            <person name="Tanaka T."/>
            <person name="Maeda Y."/>
            <person name="Veluchamy A."/>
            <person name="Tanaka M."/>
            <person name="Abida H."/>
            <person name="Marechal E."/>
            <person name="Bowler C."/>
            <person name="Muto M."/>
            <person name="Sunaga Y."/>
            <person name="Tanaka M."/>
            <person name="Yoshino T."/>
            <person name="Taniguchi T."/>
            <person name="Fukuda Y."/>
            <person name="Nemoto M."/>
            <person name="Matsumoto M."/>
            <person name="Wong P.S."/>
            <person name="Aburatani S."/>
            <person name="Fujibuchi W."/>
        </authorList>
    </citation>
    <scope>NUCLEOTIDE SEQUENCE [LARGE SCALE GENOMIC DNA]</scope>
    <source>
        <strain evidence="7 8">JPCC DA0580</strain>
    </source>
</reference>
<dbReference type="GO" id="GO:0006744">
    <property type="term" value="P:ubiquinone biosynthetic process"/>
    <property type="evidence" value="ECO:0007669"/>
    <property type="project" value="TreeGrafter"/>
</dbReference>
<dbReference type="InterPro" id="IPR001611">
    <property type="entry name" value="Leu-rich_rpt"/>
</dbReference>
<accession>A0A1Z5KQL2</accession>
<keyword evidence="3" id="KW-0175">Coiled coil</keyword>
<evidence type="ECO:0000313" key="8">
    <source>
        <dbReference type="Proteomes" id="UP000198406"/>
    </source>
</evidence>
<evidence type="ECO:0000256" key="2">
    <source>
        <dbReference type="ARBA" id="ARBA00022827"/>
    </source>
</evidence>
<dbReference type="Gene3D" id="3.30.9.10">
    <property type="entry name" value="D-Amino Acid Oxidase, subunit A, domain 2"/>
    <property type="match status" value="1"/>
</dbReference>
<keyword evidence="1" id="KW-0285">Flavoprotein</keyword>
<evidence type="ECO:0000256" key="3">
    <source>
        <dbReference type="SAM" id="Coils"/>
    </source>
</evidence>
<evidence type="ECO:0000259" key="6">
    <source>
        <dbReference type="Pfam" id="PF10650"/>
    </source>
</evidence>
<dbReference type="PANTHER" id="PTHR43004:SF6">
    <property type="entry name" value="FAD_NAD(P)-BINDING OXIDOREDUCTASE FAMILY PROTEIN"/>
    <property type="match status" value="1"/>
</dbReference>
<gene>
    <name evidence="7" type="ORF">FisN_1Hh609</name>
</gene>
<feature type="domain" description="Putative zinc-finger" evidence="6">
    <location>
        <begin position="1344"/>
        <end position="1363"/>
    </location>
</feature>
<dbReference type="InterPro" id="IPR036188">
    <property type="entry name" value="FAD/NAD-bd_sf"/>
</dbReference>
<feature type="region of interest" description="Disordered" evidence="4">
    <location>
        <begin position="578"/>
        <end position="714"/>
    </location>
</feature>
<dbReference type="InParanoid" id="A0A1Z5KQL2"/>
<evidence type="ECO:0000259" key="5">
    <source>
        <dbReference type="Pfam" id="PF01494"/>
    </source>
</evidence>
<dbReference type="InterPro" id="IPR019607">
    <property type="entry name" value="Putative_zinc-finger_domain"/>
</dbReference>
<protein>
    <submittedName>
        <fullName evidence="7">3-(3-hydroxy-phenyl)propionate hydroxylase</fullName>
        <ecNumber evidence="7">1.14.13.127</ecNumber>
    </submittedName>
</protein>
<evidence type="ECO:0000256" key="4">
    <source>
        <dbReference type="SAM" id="MobiDB-lite"/>
    </source>
</evidence>
<name>A0A1Z5KQL2_FISSO</name>
<evidence type="ECO:0000256" key="1">
    <source>
        <dbReference type="ARBA" id="ARBA00022630"/>
    </source>
</evidence>
<dbReference type="Gene3D" id="3.80.10.10">
    <property type="entry name" value="Ribonuclease Inhibitor"/>
    <property type="match status" value="1"/>
</dbReference>
<feature type="coiled-coil region" evidence="3">
    <location>
        <begin position="1120"/>
        <end position="1182"/>
    </location>
</feature>
<proteinExistence type="predicted"/>
<dbReference type="InterPro" id="IPR002938">
    <property type="entry name" value="FAD-bd"/>
</dbReference>
<dbReference type="Gene3D" id="3.50.50.60">
    <property type="entry name" value="FAD/NAD(P)-binding domain"/>
    <property type="match status" value="1"/>
</dbReference>
<keyword evidence="2" id="KW-0274">FAD</keyword>
<organism evidence="7 8">
    <name type="scientific">Fistulifera solaris</name>
    <name type="common">Oleaginous diatom</name>
    <dbReference type="NCBI Taxonomy" id="1519565"/>
    <lineage>
        <taxon>Eukaryota</taxon>
        <taxon>Sar</taxon>
        <taxon>Stramenopiles</taxon>
        <taxon>Ochrophyta</taxon>
        <taxon>Bacillariophyta</taxon>
        <taxon>Bacillariophyceae</taxon>
        <taxon>Bacillariophycidae</taxon>
        <taxon>Naviculales</taxon>
        <taxon>Naviculaceae</taxon>
        <taxon>Fistulifera</taxon>
    </lineage>
</organism>
<dbReference type="EMBL" id="BDSP01000277">
    <property type="protein sequence ID" value="GAX28600.1"/>
    <property type="molecule type" value="Genomic_DNA"/>
</dbReference>
<sequence>MEILKHCLPSAYKRVLLEMPPVDQWKSFRFVTDMSQTTPLAEVIHPLDRPLQANCDANGVLRDDVKRFTRNADVSVCSVGHLAQHTFGKILYDHACLHPESTLLYGTAVEKITSSGDTRHIVETSDGQRISTDLLVAADGSASKIRRTKGIDFRGDEALQHLVNVHVRLPPEDAARLHENGNHAMLYSTFSPEALSMVVCHSVGEYIIQIPYFHPYQSFQEDYSNGRLDKTIQAIFGEKVKEWEIVSSNSWVMSAQVADRYYTEDGMALVGDAAHVFPPAGGFGMNTGLQDAHNLAWKIAHAFHNRQMSNSGVIRNLLKSYHDERQPIAKQNAALSIRNYKRLVKVIRSFYLDEDHAKLTLRMMDYMPMSRATKRSMFLSCLKMVMLPLSGLRFESPYTRHIVSSLRKTLKSGAGLPLLFPSFEIGFGYSETSDKRTRQHTDSWASSPRLQEGYLLPHVLLEAISGKEKYDGLQFVDAASEKLLSSTDLPAQLKRTEHPCCVLLTVGMDNRNWGLADQIAERLGEAVQLPIEIVHLVDDEKAVASSGKLIEATVPDANVVVIHKKDIKMNNDATNNKAKNIVDMTASGNTNSKKRKRAEVDREKTGDVVDLTVDSPLKVPPQKKANQTPQKPPPSKKASQTLQISQSKKARQTPQKVPPSKKGNKQPLKSPSQKKINQTPQKLTPSKKGKKLSKGEKKQMSQKASPGVKVNKTPQKIPALQNANKTAQAVQRNYEEVTPANVHPLWVALLKKYLAEEAPEYQLVCFDDRDSDAMDDWLRLILIDTELVVCRKSTGSKSEQSFLLAHIETLCRSHTVPLVSAPPNVFNPFVEENLDKLGKKNASRVLVICLKKVRKADTYKLEGIQNIVLADVLRTRAVTPPALPTIIKTIHALGPTPLSANANHDSSGDSQSALVVGIDKVRELVTQGRPRLVLALRPQRVAKNPVIPILRDCVKKEIPFVLYRKAPSFTKFLEAQPGEIAACIIDGHPRYAQVVQALIDDLKKVTMSGQTQRQIDESDTRSSILTQENLSNSKSMAEVQDDAVVEEKAVHASDSNIPEKISIPEIASEVGSPSGRSQSVAHTNEDASTVGLLESEVDALRLEERIFLLEAMLKNIADRRKLLQQEQDTAVADLREKEDRVVRLVAKKKELFLTLGRKRKLQQQMTKLLAKAEQRLQMLSTTDEISLDDLVELAGSESTASLNRDTDKTFSYSSSSSVQEAQNTINQHRSGHTLHLADIALDRLRALWLSKRDPIFRLATFGSVLFTKEKIKTFLHINAMETLAVDKAANGWRWRRESMWNTCLDVRLIISDIWRSETRPANSDRISNSSLKPFSDRVDPYIPICPYEISGECQDEYCAYQHLQPRSFGRVLPREFLPLPHLLLSLVEEAEDELQLPAIPNFQEKHRKGPAAKSPTPLADKTFEEDFILLPELGLSSSDANSGFEDYALLPVLETYNVINKADKSWLSRKQMEQTTKDNVSFKKLLEGGNFYLEEQQESIFIELERVKTPIEVLLFLVRLTKVRAFALETEPGDSVFQIAYRTQEHLAVVSCLLEFVMPRIGDESIAAVLRTLTALEREVTHIDEIDCDQPQDRLPIYFYPVAMENDARQSVSLEEYLPQFIRHMAKTRQLRRDVLKIRPPSKLVADAVKPSLRWFEQFVERSIRLGQHTKDVLLMGVMLISQLVMGTIEAVAIELKMDSQIENVRNQILDVWVAIDKLLFSIQKSCSFFPSLEFLLSPVLAANVALGTTLNAYDRVVVRLEKYLGGYVPSPLSIVSEILWSQLLQLEASLPKPADRIVALKGVYQLPLDVAELHELLALLVTNYGVRPHHVVLANDWNLTSALIDEPSEEIGLMFQSIHERLVEDNLPPMDFKISDRKLVSQGSRGPCSGVMSPIPHSLLVIGTSINKLSLTRTGLKLLPDQFGIYFSRLESLDLSENDLEEIPQSAFLIKTLKSMCVSKNNLVRLPNTVDLPVMSLFSAEDNKLRELPPSFLYCTELERLCLRGNPLEKSVWTLAAQLPKLFEFTSS</sequence>
<evidence type="ECO:0000313" key="7">
    <source>
        <dbReference type="EMBL" id="GAX28600.1"/>
    </source>
</evidence>
<dbReference type="OrthoDB" id="1716816at2759"/>
<dbReference type="PANTHER" id="PTHR43004">
    <property type="entry name" value="TRK SYSTEM POTASSIUM UPTAKE PROTEIN"/>
    <property type="match status" value="1"/>
</dbReference>
<comment type="caution">
    <text evidence="7">The sequence shown here is derived from an EMBL/GenBank/DDBJ whole genome shotgun (WGS) entry which is preliminary data.</text>
</comment>
<dbReference type="SUPFAM" id="SSF51905">
    <property type="entry name" value="FAD/NAD(P)-binding domain"/>
    <property type="match status" value="1"/>
</dbReference>
<dbReference type="SUPFAM" id="SSF52058">
    <property type="entry name" value="L domain-like"/>
    <property type="match status" value="1"/>
</dbReference>